<feature type="transmembrane region" description="Helical" evidence="4">
    <location>
        <begin position="230"/>
        <end position="249"/>
    </location>
</feature>
<evidence type="ECO:0000256" key="3">
    <source>
        <dbReference type="PROSITE-ProRule" id="PRU00339"/>
    </source>
</evidence>
<evidence type="ECO:0000313" key="5">
    <source>
        <dbReference type="EMBL" id="KKQ70790.1"/>
    </source>
</evidence>
<evidence type="ECO:0000313" key="6">
    <source>
        <dbReference type="Proteomes" id="UP000034406"/>
    </source>
</evidence>
<name>A0A0G0K5R1_9BACT</name>
<keyword evidence="4" id="KW-1133">Transmembrane helix</keyword>
<dbReference type="STRING" id="1618490.US90_C0005G0004"/>
<feature type="repeat" description="TPR" evidence="3">
    <location>
        <begin position="421"/>
        <end position="454"/>
    </location>
</feature>
<dbReference type="PANTHER" id="PTHR44227">
    <property type="match status" value="1"/>
</dbReference>
<dbReference type="PROSITE" id="PS50005">
    <property type="entry name" value="TPR"/>
    <property type="match status" value="2"/>
</dbReference>
<gene>
    <name evidence="5" type="ORF">US90_C0005G0004</name>
</gene>
<dbReference type="SMART" id="SM00028">
    <property type="entry name" value="TPR"/>
    <property type="match status" value="4"/>
</dbReference>
<feature type="transmembrane region" description="Helical" evidence="4">
    <location>
        <begin position="107"/>
        <end position="126"/>
    </location>
</feature>
<feature type="transmembrane region" description="Helical" evidence="4">
    <location>
        <begin position="354"/>
        <end position="373"/>
    </location>
</feature>
<feature type="transmembrane region" description="Helical" evidence="4">
    <location>
        <begin position="133"/>
        <end position="154"/>
    </location>
</feature>
<feature type="repeat" description="TPR" evidence="3">
    <location>
        <begin position="455"/>
        <end position="488"/>
    </location>
</feature>
<comment type="caution">
    <text evidence="5">The sequence shown here is derived from an EMBL/GenBank/DDBJ whole genome shotgun (WGS) entry which is preliminary data.</text>
</comment>
<feature type="transmembrane region" description="Helical" evidence="4">
    <location>
        <begin position="298"/>
        <end position="320"/>
    </location>
</feature>
<dbReference type="Pfam" id="PF13181">
    <property type="entry name" value="TPR_8"/>
    <property type="match status" value="1"/>
</dbReference>
<evidence type="ECO:0000256" key="1">
    <source>
        <dbReference type="ARBA" id="ARBA00022737"/>
    </source>
</evidence>
<keyword evidence="2 3" id="KW-0802">TPR repeat</keyword>
<feature type="transmembrane region" description="Helical" evidence="4">
    <location>
        <begin position="160"/>
        <end position="178"/>
    </location>
</feature>
<dbReference type="EMBL" id="LBUT01000005">
    <property type="protein sequence ID" value="KKQ70790.1"/>
    <property type="molecule type" value="Genomic_DNA"/>
</dbReference>
<dbReference type="Gene3D" id="1.25.40.10">
    <property type="entry name" value="Tetratricopeptide repeat domain"/>
    <property type="match status" value="1"/>
</dbReference>
<dbReference type="PANTHER" id="PTHR44227:SF3">
    <property type="entry name" value="PROTEIN O-MANNOSYL-TRANSFERASE TMTC4"/>
    <property type="match status" value="1"/>
</dbReference>
<feature type="transmembrane region" description="Helical" evidence="4">
    <location>
        <begin position="205"/>
        <end position="223"/>
    </location>
</feature>
<dbReference type="SUPFAM" id="SSF48452">
    <property type="entry name" value="TPR-like"/>
    <property type="match status" value="1"/>
</dbReference>
<feature type="transmembrane region" description="Helical" evidence="4">
    <location>
        <begin position="183"/>
        <end position="199"/>
    </location>
</feature>
<proteinExistence type="predicted"/>
<evidence type="ECO:0000256" key="4">
    <source>
        <dbReference type="SAM" id="Phobius"/>
    </source>
</evidence>
<accession>A0A0G0K5R1</accession>
<organism evidence="5 6">
    <name type="scientific">Candidatus Shapirobacteria bacterium GW2011_GWE2_38_30</name>
    <dbReference type="NCBI Taxonomy" id="1618490"/>
    <lineage>
        <taxon>Bacteria</taxon>
        <taxon>Candidatus Shapironibacteriota</taxon>
    </lineage>
</organism>
<evidence type="ECO:0008006" key="7">
    <source>
        <dbReference type="Google" id="ProtNLM"/>
    </source>
</evidence>
<reference evidence="5 6" key="1">
    <citation type="journal article" date="2015" name="Nature">
        <title>rRNA introns, odd ribosomes, and small enigmatic genomes across a large radiation of phyla.</title>
        <authorList>
            <person name="Brown C.T."/>
            <person name="Hug L.A."/>
            <person name="Thomas B.C."/>
            <person name="Sharon I."/>
            <person name="Castelle C.J."/>
            <person name="Singh A."/>
            <person name="Wilkins M.J."/>
            <person name="Williams K.H."/>
            <person name="Banfield J.F."/>
        </authorList>
    </citation>
    <scope>NUCLEOTIDE SEQUENCE [LARGE SCALE GENOMIC DNA]</scope>
</reference>
<dbReference type="InterPro" id="IPR019734">
    <property type="entry name" value="TPR_rpt"/>
</dbReference>
<dbReference type="AlphaFoldDB" id="A0A0G0K5R1"/>
<evidence type="ECO:0000256" key="2">
    <source>
        <dbReference type="ARBA" id="ARBA00022803"/>
    </source>
</evidence>
<feature type="transmembrane region" description="Helical" evidence="4">
    <location>
        <begin position="40"/>
        <end position="58"/>
    </location>
</feature>
<keyword evidence="4" id="KW-0472">Membrane</keyword>
<feature type="transmembrane region" description="Helical" evidence="4">
    <location>
        <begin position="327"/>
        <end position="348"/>
    </location>
</feature>
<dbReference type="InterPro" id="IPR011990">
    <property type="entry name" value="TPR-like_helical_dom_sf"/>
</dbReference>
<sequence>MSQKKKKLERKIKKIEVNKDKIEFGDDKLIDFLGVVKKHWIFLVILLIGTFILFANGLNANFVSDDYATIPQNPNILNLGVALKIFNPVDISNAIIANIFGIIPLPFHLYSLFLYFIFLIISFVTLESLFGEVVAKFSMVIFSVLPIHVEAVTWISGKPYLFIGITILLSFIYFVNYLKSEKIKYLIFSLLILLFGFLVDKPRPFSLIILILLYLIYINKKDYWNRISKLLSLIGVTFGVLLLIAWPYISNRINVVNGGINASESIFYNPFFQYPTGLAKYFQIMFFPADLTLYHTMYIFPVWLNWAILLIYFGSIGYFYFKDKRYFFALSFILVTILPSMAPVKVSWLVAERYAFLASLGFCLLLGLIITDLGKKYKSVSVIILAVIVLLYGVRTYLRNIDWQTNHKLWVNTCQVSPNSHNAWNNIGDDYDKLEQYENSIKGFTQSTVVKPNYADAYHNRANIFFKIGRLDLARYSYETALSFSPGLYQTYLSLTQIDLLEKKMDLALKHAAISVQLQQENPQSWYVLAVVQGQAGLINDAKTSVKNALILDPSYQAARDLLASIEALIEE</sequence>
<keyword evidence="4" id="KW-0812">Transmembrane</keyword>
<protein>
    <recommendedName>
        <fullName evidence="7">Glycosyltransferase RgtA/B/C/D-like domain-containing protein</fullName>
    </recommendedName>
</protein>
<dbReference type="InterPro" id="IPR052346">
    <property type="entry name" value="O-mannosyl-transferase_TMTC"/>
</dbReference>
<feature type="transmembrane region" description="Helical" evidence="4">
    <location>
        <begin position="380"/>
        <end position="398"/>
    </location>
</feature>
<dbReference type="Proteomes" id="UP000034406">
    <property type="component" value="Unassembled WGS sequence"/>
</dbReference>
<keyword evidence="1" id="KW-0677">Repeat</keyword>